<evidence type="ECO:0000256" key="4">
    <source>
        <dbReference type="SAM" id="Coils"/>
    </source>
</evidence>
<reference evidence="7 8" key="1">
    <citation type="journal article" date="2023" name="Sci. Data">
        <title>Genome assembly of the Korean intertidal mud-creeper Batillaria attramentaria.</title>
        <authorList>
            <person name="Patra A.K."/>
            <person name="Ho P.T."/>
            <person name="Jun S."/>
            <person name="Lee S.J."/>
            <person name="Kim Y."/>
            <person name="Won Y.J."/>
        </authorList>
    </citation>
    <scope>NUCLEOTIDE SEQUENCE [LARGE SCALE GENOMIC DNA]</scope>
    <source>
        <strain evidence="7">Wonlab-2016</strain>
    </source>
</reference>
<feature type="signal peptide" evidence="5">
    <location>
        <begin position="1"/>
        <end position="20"/>
    </location>
</feature>
<keyword evidence="8" id="KW-1185">Reference proteome</keyword>
<keyword evidence="2" id="KW-0964">Secreted</keyword>
<accession>A0ABD0K582</accession>
<comment type="caution">
    <text evidence="7">The sequence shown here is derived from an EMBL/GenBank/DDBJ whole genome shotgun (WGS) entry which is preliminary data.</text>
</comment>
<dbReference type="InterPro" id="IPR050822">
    <property type="entry name" value="Cerebellin_Synaptic_Org"/>
</dbReference>
<organism evidence="7 8">
    <name type="scientific">Batillaria attramentaria</name>
    <dbReference type="NCBI Taxonomy" id="370345"/>
    <lineage>
        <taxon>Eukaryota</taxon>
        <taxon>Metazoa</taxon>
        <taxon>Spiralia</taxon>
        <taxon>Lophotrochozoa</taxon>
        <taxon>Mollusca</taxon>
        <taxon>Gastropoda</taxon>
        <taxon>Caenogastropoda</taxon>
        <taxon>Sorbeoconcha</taxon>
        <taxon>Cerithioidea</taxon>
        <taxon>Batillariidae</taxon>
        <taxon>Batillaria</taxon>
    </lineage>
</organism>
<dbReference type="PROSITE" id="PS50871">
    <property type="entry name" value="C1Q"/>
    <property type="match status" value="1"/>
</dbReference>
<dbReference type="Gene3D" id="2.60.120.40">
    <property type="match status" value="1"/>
</dbReference>
<feature type="coiled-coil region" evidence="4">
    <location>
        <begin position="143"/>
        <end position="198"/>
    </location>
</feature>
<dbReference type="SMART" id="SM00110">
    <property type="entry name" value="C1Q"/>
    <property type="match status" value="1"/>
</dbReference>
<dbReference type="PANTHER" id="PTHR22923">
    <property type="entry name" value="CEREBELLIN-RELATED"/>
    <property type="match status" value="1"/>
</dbReference>
<dbReference type="PRINTS" id="PR00007">
    <property type="entry name" value="COMPLEMNTC1Q"/>
</dbReference>
<dbReference type="AlphaFoldDB" id="A0ABD0K582"/>
<evidence type="ECO:0000256" key="5">
    <source>
        <dbReference type="SAM" id="SignalP"/>
    </source>
</evidence>
<dbReference type="EMBL" id="JACVVK020000248">
    <property type="protein sequence ID" value="KAK7482253.1"/>
    <property type="molecule type" value="Genomic_DNA"/>
</dbReference>
<evidence type="ECO:0000256" key="1">
    <source>
        <dbReference type="ARBA" id="ARBA00004613"/>
    </source>
</evidence>
<feature type="chain" id="PRO_5044774664" description="C1q domain-containing protein" evidence="5">
    <location>
        <begin position="21"/>
        <end position="336"/>
    </location>
</feature>
<protein>
    <recommendedName>
        <fullName evidence="6">C1q domain-containing protein</fullName>
    </recommendedName>
</protein>
<dbReference type="InterPro" id="IPR001073">
    <property type="entry name" value="C1q_dom"/>
</dbReference>
<sequence>MLLLRLLLFLLGGGDDNVLATEVMGSLFLPPGATINVEFIPNAGVRLLNVATKDSGTYSVHVNINLHGSIVTEVQTVETPSNQTVPSTSSSDGTFFLSLPSPVATGEYTCFLDNSSPASLCVESDSSLRKGASVVVDKMDARFAILASQMAAQEQEKTDLQNQLTDMKLREELMEQENAALQLQLDNLAAKIDAATQSVSFLASISSQTAQASEFNSGERIAFTITHLNNGNAYDRDTGVFTAPVNGTYVFLANLQLHSSSPSRRNVYTILKLGGSDVLTCYIAYDDYYDMGSCDVVLYMTAGQQVWLEIFSGGGGITLDSPSSSAFSGALIHTDI</sequence>
<dbReference type="Proteomes" id="UP001519460">
    <property type="component" value="Unassembled WGS sequence"/>
</dbReference>
<evidence type="ECO:0000313" key="7">
    <source>
        <dbReference type="EMBL" id="KAK7482253.1"/>
    </source>
</evidence>
<feature type="domain" description="C1q" evidence="6">
    <location>
        <begin position="194"/>
        <end position="336"/>
    </location>
</feature>
<keyword evidence="3 5" id="KW-0732">Signal</keyword>
<evidence type="ECO:0000256" key="2">
    <source>
        <dbReference type="ARBA" id="ARBA00022525"/>
    </source>
</evidence>
<evidence type="ECO:0000259" key="6">
    <source>
        <dbReference type="PROSITE" id="PS50871"/>
    </source>
</evidence>
<keyword evidence="4" id="KW-0175">Coiled coil</keyword>
<dbReference type="GO" id="GO:0005576">
    <property type="term" value="C:extracellular region"/>
    <property type="evidence" value="ECO:0007669"/>
    <property type="project" value="UniProtKB-SubCell"/>
</dbReference>
<name>A0ABD0K582_9CAEN</name>
<evidence type="ECO:0000256" key="3">
    <source>
        <dbReference type="ARBA" id="ARBA00022729"/>
    </source>
</evidence>
<comment type="subcellular location">
    <subcellularLocation>
        <location evidence="1">Secreted</location>
    </subcellularLocation>
</comment>
<dbReference type="Pfam" id="PF00386">
    <property type="entry name" value="C1q"/>
    <property type="match status" value="1"/>
</dbReference>
<gene>
    <name evidence="7" type="ORF">BaRGS_00026496</name>
</gene>
<dbReference type="PANTHER" id="PTHR22923:SF116">
    <property type="entry name" value="C1Q DOMAIN-CONTAINING PROTEIN"/>
    <property type="match status" value="1"/>
</dbReference>
<dbReference type="InterPro" id="IPR008983">
    <property type="entry name" value="Tumour_necrosis_fac-like_dom"/>
</dbReference>
<dbReference type="SUPFAM" id="SSF49842">
    <property type="entry name" value="TNF-like"/>
    <property type="match status" value="1"/>
</dbReference>
<proteinExistence type="predicted"/>
<evidence type="ECO:0000313" key="8">
    <source>
        <dbReference type="Proteomes" id="UP001519460"/>
    </source>
</evidence>